<evidence type="ECO:0000313" key="2">
    <source>
        <dbReference type="Proteomes" id="UP001501627"/>
    </source>
</evidence>
<evidence type="ECO:0000313" key="1">
    <source>
        <dbReference type="EMBL" id="GAA3985599.1"/>
    </source>
</evidence>
<dbReference type="Proteomes" id="UP001501627">
    <property type="component" value="Unassembled WGS sequence"/>
</dbReference>
<organism evidence="1 2">
    <name type="scientific">Comamonas faecalis</name>
    <dbReference type="NCBI Taxonomy" id="1387849"/>
    <lineage>
        <taxon>Bacteria</taxon>
        <taxon>Pseudomonadati</taxon>
        <taxon>Pseudomonadota</taxon>
        <taxon>Betaproteobacteria</taxon>
        <taxon>Burkholderiales</taxon>
        <taxon>Comamonadaceae</taxon>
        <taxon>Comamonas</taxon>
    </lineage>
</organism>
<reference evidence="2" key="1">
    <citation type="journal article" date="2019" name="Int. J. Syst. Evol. Microbiol.">
        <title>The Global Catalogue of Microorganisms (GCM) 10K type strain sequencing project: providing services to taxonomists for standard genome sequencing and annotation.</title>
        <authorList>
            <consortium name="The Broad Institute Genomics Platform"/>
            <consortium name="The Broad Institute Genome Sequencing Center for Infectious Disease"/>
            <person name="Wu L."/>
            <person name="Ma J."/>
        </authorList>
    </citation>
    <scope>NUCLEOTIDE SEQUENCE [LARGE SCALE GENOMIC DNA]</scope>
    <source>
        <strain evidence="2">JCM 17561</strain>
    </source>
</reference>
<dbReference type="EMBL" id="BAABBP010000003">
    <property type="protein sequence ID" value="GAA3985599.1"/>
    <property type="molecule type" value="Genomic_DNA"/>
</dbReference>
<proteinExistence type="predicted"/>
<keyword evidence="2" id="KW-1185">Reference proteome</keyword>
<gene>
    <name evidence="1" type="ORF">GCM10022279_06000</name>
</gene>
<comment type="caution">
    <text evidence="1">The sequence shown here is derived from an EMBL/GenBank/DDBJ whole genome shotgun (WGS) entry which is preliminary data.</text>
</comment>
<sequence length="79" mass="8703">MLSPANCPMRFIALAHIRGAAPAIEQIQDVVGQTLIAANHLQTARAYMAHCQRHALLRADRQTLVHAESSINECLMRAD</sequence>
<name>A0ABP7QP77_9BURK</name>
<accession>A0ABP7QP77</accession>
<protein>
    <submittedName>
        <fullName evidence="1">Uncharacterized protein</fullName>
    </submittedName>
</protein>